<feature type="domain" description="Resolvase/invertase-type recombinase catalytic" evidence="6">
    <location>
        <begin position="7"/>
        <end position="155"/>
    </location>
</feature>
<accession>A0A9D1DW00</accession>
<dbReference type="AlphaFoldDB" id="A0A9D1DW00"/>
<feature type="domain" description="Recombinase" evidence="7">
    <location>
        <begin position="162"/>
        <end position="269"/>
    </location>
</feature>
<gene>
    <name evidence="8" type="ORF">IAB38_07460</name>
</gene>
<evidence type="ECO:0000256" key="2">
    <source>
        <dbReference type="ARBA" id="ARBA00023125"/>
    </source>
</evidence>
<dbReference type="InterPro" id="IPR006118">
    <property type="entry name" value="Recombinase_CS"/>
</dbReference>
<dbReference type="InterPro" id="IPR006119">
    <property type="entry name" value="Resolv_N"/>
</dbReference>
<dbReference type="InterPro" id="IPR036162">
    <property type="entry name" value="Resolvase-like_N_sf"/>
</dbReference>
<proteinExistence type="predicted"/>
<sequence length="617" mass="72837">MSEEKKVVGIYIRVSTEDQAREGFSLPEQEKRLRAMCEYKGYEIYKVYKDAGISAKTGNKRPAFEELKEDIKNKKCNTIVVLKLDRLTRSVYDWENIMKFLEENNAYLDCANDDINTTNANGRMVARLLTTVSQNEIERTSERTKIGLAGAIKVGNIPNKAPFGYKHVNKKLVIDPLTKDEVIRIFNLYFEGNSYQTIANIYNEEKVFGKTNWYDSTILRILENEIYKGDYVHGKKTNHPTYYENVVEPLVSKELWEECQVQKRKNSRNYKRDKEYLFLQKLRCPKCGRILGGNATRKKNGKVYYYYQCNVCKITIKETKIEDAVKTLLADILEYDNVVNEFFLPVLKSKIDNPKEELSKELKKLNNKKERIKKAYIDSLFTEEEFKEETKIIEEQVELINSKLLENEQAEQLNFTIDDILLKRDMDFINKVKLPISYYAFNENWDLLDRETKADIVMRYIDDVQLEMKSNSYEIKQINFRSTFYSDFEELYKQGYIDKKRPITYNFNGICVDNVVRYSEYLPIKDVLQHLCRLNEYYEVNFYKGTLYKETEKLDMFPLQKNEVPIRVFPLQENNNGDKDYVSMGMFATKNNPNDIKVNIRDVFETIPDNVNEEDFC</sequence>
<evidence type="ECO:0000256" key="4">
    <source>
        <dbReference type="PIRSR" id="PIRSR606118-50"/>
    </source>
</evidence>
<dbReference type="PROSITE" id="PS51737">
    <property type="entry name" value="RECOMBINASE_DNA_BIND"/>
    <property type="match status" value="1"/>
</dbReference>
<dbReference type="PANTHER" id="PTHR30461:SF23">
    <property type="entry name" value="DNA RECOMBINASE-RELATED"/>
    <property type="match status" value="1"/>
</dbReference>
<dbReference type="InterPro" id="IPR050639">
    <property type="entry name" value="SSR_resolvase"/>
</dbReference>
<evidence type="ECO:0000259" key="7">
    <source>
        <dbReference type="PROSITE" id="PS51737"/>
    </source>
</evidence>
<dbReference type="SMART" id="SM00857">
    <property type="entry name" value="Resolvase"/>
    <property type="match status" value="1"/>
</dbReference>
<keyword evidence="3" id="KW-0233">DNA recombination</keyword>
<dbReference type="EMBL" id="DVHC01000067">
    <property type="protein sequence ID" value="HIR59854.1"/>
    <property type="molecule type" value="Genomic_DNA"/>
</dbReference>
<keyword evidence="2" id="KW-0238">DNA-binding</keyword>
<evidence type="ECO:0000256" key="1">
    <source>
        <dbReference type="ARBA" id="ARBA00022908"/>
    </source>
</evidence>
<dbReference type="GO" id="GO:0000150">
    <property type="term" value="F:DNA strand exchange activity"/>
    <property type="evidence" value="ECO:0007669"/>
    <property type="project" value="InterPro"/>
</dbReference>
<dbReference type="InterPro" id="IPR011109">
    <property type="entry name" value="DNA_bind_recombinase_dom"/>
</dbReference>
<name>A0A9D1DW00_9FIRM</name>
<reference evidence="8" key="2">
    <citation type="journal article" date="2021" name="PeerJ">
        <title>Extensive microbial diversity within the chicken gut microbiome revealed by metagenomics and culture.</title>
        <authorList>
            <person name="Gilroy R."/>
            <person name="Ravi A."/>
            <person name="Getino M."/>
            <person name="Pursley I."/>
            <person name="Horton D.L."/>
            <person name="Alikhan N.F."/>
            <person name="Baker D."/>
            <person name="Gharbi K."/>
            <person name="Hall N."/>
            <person name="Watson M."/>
            <person name="Adriaenssens E.M."/>
            <person name="Foster-Nyarko E."/>
            <person name="Jarju S."/>
            <person name="Secka A."/>
            <person name="Antonio M."/>
            <person name="Oren A."/>
            <person name="Chaudhuri R.R."/>
            <person name="La Ragione R."/>
            <person name="Hildebrand F."/>
            <person name="Pallen M.J."/>
        </authorList>
    </citation>
    <scope>NUCLEOTIDE SEQUENCE</scope>
    <source>
        <strain evidence="8">CHK184-20233</strain>
    </source>
</reference>
<reference evidence="8" key="1">
    <citation type="submission" date="2020-10" db="EMBL/GenBank/DDBJ databases">
        <authorList>
            <person name="Gilroy R."/>
        </authorList>
    </citation>
    <scope>NUCLEOTIDE SEQUENCE</scope>
    <source>
        <strain evidence="8">CHK184-20233</strain>
    </source>
</reference>
<evidence type="ECO:0000313" key="8">
    <source>
        <dbReference type="EMBL" id="HIR59854.1"/>
    </source>
</evidence>
<feature type="active site" description="O-(5'-phospho-DNA)-serine intermediate" evidence="4 5">
    <location>
        <position position="15"/>
    </location>
</feature>
<keyword evidence="1" id="KW-0229">DNA integration</keyword>
<dbReference type="PROSITE" id="PS00397">
    <property type="entry name" value="RECOMBINASES_1"/>
    <property type="match status" value="1"/>
</dbReference>
<dbReference type="PROSITE" id="PS51736">
    <property type="entry name" value="RECOMBINASES_3"/>
    <property type="match status" value="1"/>
</dbReference>
<evidence type="ECO:0000259" key="6">
    <source>
        <dbReference type="PROSITE" id="PS51736"/>
    </source>
</evidence>
<comment type="caution">
    <text evidence="8">The sequence shown here is derived from an EMBL/GenBank/DDBJ whole genome shotgun (WGS) entry which is preliminary data.</text>
</comment>
<evidence type="ECO:0000256" key="3">
    <source>
        <dbReference type="ARBA" id="ARBA00023172"/>
    </source>
</evidence>
<evidence type="ECO:0000313" key="9">
    <source>
        <dbReference type="Proteomes" id="UP000824232"/>
    </source>
</evidence>
<dbReference type="InterPro" id="IPR038109">
    <property type="entry name" value="DNA_bind_recomb_sf"/>
</dbReference>
<dbReference type="SUPFAM" id="SSF53041">
    <property type="entry name" value="Resolvase-like"/>
    <property type="match status" value="1"/>
</dbReference>
<dbReference type="GO" id="GO:0015074">
    <property type="term" value="P:DNA integration"/>
    <property type="evidence" value="ECO:0007669"/>
    <property type="project" value="UniProtKB-KW"/>
</dbReference>
<protein>
    <submittedName>
        <fullName evidence="8">Recombinase family protein</fullName>
    </submittedName>
</protein>
<dbReference type="GO" id="GO:0003677">
    <property type="term" value="F:DNA binding"/>
    <property type="evidence" value="ECO:0007669"/>
    <property type="project" value="UniProtKB-KW"/>
</dbReference>
<dbReference type="CDD" id="cd00338">
    <property type="entry name" value="Ser_Recombinase"/>
    <property type="match status" value="1"/>
</dbReference>
<organism evidence="8 9">
    <name type="scientific">Candidatus Onthousia excrementipullorum</name>
    <dbReference type="NCBI Taxonomy" id="2840884"/>
    <lineage>
        <taxon>Bacteria</taxon>
        <taxon>Bacillati</taxon>
        <taxon>Bacillota</taxon>
        <taxon>Bacilli</taxon>
        <taxon>Candidatus Onthousia</taxon>
    </lineage>
</organism>
<evidence type="ECO:0000256" key="5">
    <source>
        <dbReference type="PROSITE-ProRule" id="PRU10137"/>
    </source>
</evidence>
<dbReference type="Gene3D" id="3.90.1750.20">
    <property type="entry name" value="Putative Large Serine Recombinase, Chain B, Domain 2"/>
    <property type="match status" value="1"/>
</dbReference>
<dbReference type="Proteomes" id="UP000824232">
    <property type="component" value="Unassembled WGS sequence"/>
</dbReference>
<dbReference type="PANTHER" id="PTHR30461">
    <property type="entry name" value="DNA-INVERTASE FROM LAMBDOID PROPHAGE"/>
    <property type="match status" value="1"/>
</dbReference>
<dbReference type="Pfam" id="PF00239">
    <property type="entry name" value="Resolvase"/>
    <property type="match status" value="1"/>
</dbReference>
<dbReference type="Pfam" id="PF07508">
    <property type="entry name" value="Recombinase"/>
    <property type="match status" value="1"/>
</dbReference>
<dbReference type="Gene3D" id="3.40.50.1390">
    <property type="entry name" value="Resolvase, N-terminal catalytic domain"/>
    <property type="match status" value="1"/>
</dbReference>